<feature type="compositionally biased region" description="Low complexity" evidence="1">
    <location>
        <begin position="385"/>
        <end position="395"/>
    </location>
</feature>
<reference evidence="2" key="1">
    <citation type="journal article" date="2021" name="Proc. Natl. Acad. Sci. U.S.A.">
        <title>A Catalog of Tens of Thousands of Viruses from Human Metagenomes Reveals Hidden Associations with Chronic Diseases.</title>
        <authorList>
            <person name="Tisza M.J."/>
            <person name="Buck C.B."/>
        </authorList>
    </citation>
    <scope>NUCLEOTIDE SEQUENCE</scope>
    <source>
        <strain evidence="2">CtOSJ35</strain>
    </source>
</reference>
<name>A0A8S5PL86_9CAUD</name>
<evidence type="ECO:0000313" key="2">
    <source>
        <dbReference type="EMBL" id="DAE07251.1"/>
    </source>
</evidence>
<proteinExistence type="predicted"/>
<accession>A0A8S5PL86</accession>
<dbReference type="EMBL" id="BK015447">
    <property type="protein sequence ID" value="DAE07251.1"/>
    <property type="molecule type" value="Genomic_DNA"/>
</dbReference>
<protein>
    <submittedName>
        <fullName evidence="2">Uncharacterized protein</fullName>
    </submittedName>
</protein>
<feature type="compositionally biased region" description="Acidic residues" evidence="1">
    <location>
        <begin position="404"/>
        <end position="413"/>
    </location>
</feature>
<feature type="region of interest" description="Disordered" evidence="1">
    <location>
        <begin position="337"/>
        <end position="451"/>
    </location>
</feature>
<evidence type="ECO:0000256" key="1">
    <source>
        <dbReference type="SAM" id="MobiDB-lite"/>
    </source>
</evidence>
<organism evidence="2">
    <name type="scientific">Siphoviridae sp. ctOSJ35</name>
    <dbReference type="NCBI Taxonomy" id="2825479"/>
    <lineage>
        <taxon>Viruses</taxon>
        <taxon>Duplodnaviria</taxon>
        <taxon>Heunggongvirae</taxon>
        <taxon>Uroviricota</taxon>
        <taxon>Caudoviricetes</taxon>
    </lineage>
</organism>
<sequence length="564" mass="64278">MLNLTLKGGDMRLENKSLYFTFGIDDVNVIEDDDRFAITKIRAFAEKENSHTQPISFDSLKMTANTIYNVPVVVEFTDWNDDGIGTHSKAEIPVGFVYSENNPVTFEYDEERDKNFLTIKALIWKNYSKNIVDIIHSSNDRKKVSVEMTTTDYQDNGPFDKPDVYSWKYQAITILSDQVAEACKGSNVQLMKFSEDKENYIKENFADKISIDNSKEAATSGEWSNPGQKLFKPITEASNAKSLLKEAYLIGDFSDNEYEITKFKYPHHVVRDGKLIVHKDGLQSAFSRAAQQGIVKGDVKSHLLKHYRELGLDTQNFAEFGFSQDEFNQYFAEDYKQDEGENVEEEKKVTEAEVAETKKEDETKVEEAEAAEEKTEEKVEEACETETITESCETEMGSDKKMADDEDDKDDDSDERHDESDKDDDDNKGNMSLEEAMSEISNLTAENEKLKKDNEAYMAKFEAMSDYDELKAFKFAAEEKEKQEANMVKMCEVLDEISEKGVEMSEDERNAYIAKFSEYDSVAAWSNMVKAAEFDRVSAPSGNIHKIGLPYGEKKKSTGSIWEN</sequence>
<feature type="compositionally biased region" description="Basic and acidic residues" evidence="1">
    <location>
        <begin position="414"/>
        <end position="428"/>
    </location>
</feature>
<feature type="compositionally biased region" description="Basic and acidic residues" evidence="1">
    <location>
        <begin position="337"/>
        <end position="381"/>
    </location>
</feature>